<proteinExistence type="predicted"/>
<gene>
    <name evidence="1" type="ORF">C5167_000938</name>
</gene>
<sequence>MVKINEEEKKIEIEEEEIYRNKIGDCFNGVSRVFLKPVVAGALDFGSIHLLKTNIAFEKMDQGLVKMDQGLLKIDEGLLKIDKGLEIMNHTKNSFDLAVGCVAVCTLTYVRSTLKMIDISPNMSVRDFPNEDLRSRKIEAVNAAVRAKAHCIIHLESYEENSLLGDYPGYS</sequence>
<keyword evidence="2" id="KW-1185">Reference proteome</keyword>
<dbReference type="Gramene" id="RZC76762">
    <property type="protein sequence ID" value="RZC76762"/>
    <property type="gene ID" value="C5167_000938"/>
</dbReference>
<accession>A0A4Y7KWI7</accession>
<dbReference type="EMBL" id="CM010723">
    <property type="protein sequence ID" value="RZC76762.1"/>
    <property type="molecule type" value="Genomic_DNA"/>
</dbReference>
<name>A0A4Y7KWI7_PAPSO</name>
<reference evidence="1 2" key="1">
    <citation type="journal article" date="2018" name="Science">
        <title>The opium poppy genome and morphinan production.</title>
        <authorList>
            <person name="Guo L."/>
            <person name="Winzer T."/>
            <person name="Yang X."/>
            <person name="Li Y."/>
            <person name="Ning Z."/>
            <person name="He Z."/>
            <person name="Teodor R."/>
            <person name="Lu Y."/>
            <person name="Bowser T.A."/>
            <person name="Graham I.A."/>
            <person name="Ye K."/>
        </authorList>
    </citation>
    <scope>NUCLEOTIDE SEQUENCE [LARGE SCALE GENOMIC DNA]</scope>
    <source>
        <strain evidence="2">cv. HN1</strain>
        <tissue evidence="1">Leaves</tissue>
    </source>
</reference>
<protein>
    <submittedName>
        <fullName evidence="1">Uncharacterized protein</fullName>
    </submittedName>
</protein>
<dbReference type="Proteomes" id="UP000316621">
    <property type="component" value="Chromosome 9"/>
</dbReference>
<evidence type="ECO:0000313" key="2">
    <source>
        <dbReference type="Proteomes" id="UP000316621"/>
    </source>
</evidence>
<organism evidence="1 2">
    <name type="scientific">Papaver somniferum</name>
    <name type="common">Opium poppy</name>
    <dbReference type="NCBI Taxonomy" id="3469"/>
    <lineage>
        <taxon>Eukaryota</taxon>
        <taxon>Viridiplantae</taxon>
        <taxon>Streptophyta</taxon>
        <taxon>Embryophyta</taxon>
        <taxon>Tracheophyta</taxon>
        <taxon>Spermatophyta</taxon>
        <taxon>Magnoliopsida</taxon>
        <taxon>Ranunculales</taxon>
        <taxon>Papaveraceae</taxon>
        <taxon>Papaveroideae</taxon>
        <taxon>Papaver</taxon>
    </lineage>
</organism>
<dbReference type="AlphaFoldDB" id="A0A4Y7KWI7"/>
<evidence type="ECO:0000313" key="1">
    <source>
        <dbReference type="EMBL" id="RZC76762.1"/>
    </source>
</evidence>